<dbReference type="OrthoDB" id="10635863at2759"/>
<dbReference type="AlphaFoldDB" id="A0A9Q1IW15"/>
<evidence type="ECO:0000256" key="1">
    <source>
        <dbReference type="SAM" id="MobiDB-lite"/>
    </source>
</evidence>
<feature type="compositionally biased region" description="Polar residues" evidence="1">
    <location>
        <begin position="58"/>
        <end position="67"/>
    </location>
</feature>
<evidence type="ECO:0000313" key="3">
    <source>
        <dbReference type="Proteomes" id="UP001152622"/>
    </source>
</evidence>
<evidence type="ECO:0000313" key="2">
    <source>
        <dbReference type="EMBL" id="KAJ8355944.1"/>
    </source>
</evidence>
<proteinExistence type="predicted"/>
<sequence>MNQFAHHTEWGCEGAAKLAGCGAARRRKSSRERGRVQKRGSPEGSSPPPSVSRGVLYSPTTCSNPITMATGKGVSPVNGLDPRVKLKLYQELKHGEESADPGKGPDPSRSFPHPSRSSGMCRTSDSAPLRYHRPERVGFGNYNKRSNKGCTIKMDESCSQRLARAHLIKELCVTQTNQLSQSVYLRAQSAVCPQIKDCGNRRRSAQQLHSDPVHTLPVCRGLPRGYYFPNSPTITPSPSTATAAASQLPLHPVL</sequence>
<feature type="region of interest" description="Disordered" evidence="1">
    <location>
        <begin position="19"/>
        <end position="80"/>
    </location>
</feature>
<reference evidence="2" key="1">
    <citation type="journal article" date="2023" name="Science">
        <title>Genome structures resolve the early diversification of teleost fishes.</title>
        <authorList>
            <person name="Parey E."/>
            <person name="Louis A."/>
            <person name="Montfort J."/>
            <person name="Bouchez O."/>
            <person name="Roques C."/>
            <person name="Iampietro C."/>
            <person name="Lluch J."/>
            <person name="Castinel A."/>
            <person name="Donnadieu C."/>
            <person name="Desvignes T."/>
            <person name="Floi Bucao C."/>
            <person name="Jouanno E."/>
            <person name="Wen M."/>
            <person name="Mejri S."/>
            <person name="Dirks R."/>
            <person name="Jansen H."/>
            <person name="Henkel C."/>
            <person name="Chen W.J."/>
            <person name="Zahm M."/>
            <person name="Cabau C."/>
            <person name="Klopp C."/>
            <person name="Thompson A.W."/>
            <person name="Robinson-Rechavi M."/>
            <person name="Braasch I."/>
            <person name="Lecointre G."/>
            <person name="Bobe J."/>
            <person name="Postlethwait J.H."/>
            <person name="Berthelot C."/>
            <person name="Roest Crollius H."/>
            <person name="Guiguen Y."/>
        </authorList>
    </citation>
    <scope>NUCLEOTIDE SEQUENCE</scope>
    <source>
        <strain evidence="2">WJC10195</strain>
    </source>
</reference>
<feature type="compositionally biased region" description="Low complexity" evidence="1">
    <location>
        <begin position="105"/>
        <end position="118"/>
    </location>
</feature>
<accession>A0A9Q1IW15</accession>
<dbReference type="EMBL" id="JAINUF010000006">
    <property type="protein sequence ID" value="KAJ8355944.1"/>
    <property type="molecule type" value="Genomic_DNA"/>
</dbReference>
<protein>
    <submittedName>
        <fullName evidence="2">Uncharacterized protein</fullName>
    </submittedName>
</protein>
<gene>
    <name evidence="2" type="ORF">SKAU_G00187380</name>
</gene>
<feature type="region of interest" description="Disordered" evidence="1">
    <location>
        <begin position="94"/>
        <end position="127"/>
    </location>
</feature>
<feature type="region of interest" description="Disordered" evidence="1">
    <location>
        <begin position="231"/>
        <end position="254"/>
    </location>
</feature>
<comment type="caution">
    <text evidence="2">The sequence shown here is derived from an EMBL/GenBank/DDBJ whole genome shotgun (WGS) entry which is preliminary data.</text>
</comment>
<feature type="compositionally biased region" description="Low complexity" evidence="1">
    <location>
        <begin position="231"/>
        <end position="246"/>
    </location>
</feature>
<keyword evidence="3" id="KW-1185">Reference proteome</keyword>
<name>A0A9Q1IW15_SYNKA</name>
<organism evidence="2 3">
    <name type="scientific">Synaphobranchus kaupii</name>
    <name type="common">Kaup's arrowtooth eel</name>
    <dbReference type="NCBI Taxonomy" id="118154"/>
    <lineage>
        <taxon>Eukaryota</taxon>
        <taxon>Metazoa</taxon>
        <taxon>Chordata</taxon>
        <taxon>Craniata</taxon>
        <taxon>Vertebrata</taxon>
        <taxon>Euteleostomi</taxon>
        <taxon>Actinopterygii</taxon>
        <taxon>Neopterygii</taxon>
        <taxon>Teleostei</taxon>
        <taxon>Anguilliformes</taxon>
        <taxon>Synaphobranchidae</taxon>
        <taxon>Synaphobranchus</taxon>
    </lineage>
</organism>
<dbReference type="Proteomes" id="UP001152622">
    <property type="component" value="Chromosome 6"/>
</dbReference>